<reference evidence="1" key="1">
    <citation type="submission" date="2020-07" db="EMBL/GenBank/DDBJ databases">
        <title>Vallitalea pronyensis genome.</title>
        <authorList>
            <person name="Postec A."/>
        </authorList>
    </citation>
    <scope>NUCLEOTIDE SEQUENCE</scope>
    <source>
        <strain evidence="1">FatNI3</strain>
    </source>
</reference>
<evidence type="ECO:0000313" key="2">
    <source>
        <dbReference type="Proteomes" id="UP000683246"/>
    </source>
</evidence>
<dbReference type="AlphaFoldDB" id="A0A8J8MFS4"/>
<sequence length="637" mass="75913">MKRVKYYSSSDMSYNCHLKNSKELFREYELGKEIVNINDIIELYNAIKYFNDKAYNESIIKYYLRIIAKYFKSITSANFITFYNDVDIEYSSDFWELIEKFKIYKNISDAKFREFITSSKVWLCELLKYKKVTEHFGKIIRDYMLKDFSSAELLLDKFEIRHINEKEPLYFPKELSNADKETIICNYINSDKPNLNYLRLIANIQSNKDKIEITNRTLLKSKKKVEELEKQLFNENSGMLMETIVHFSKTQHSEVITKMEGQSLTLTYSTRWLEENMDYATLLNNFIYLFDYVDLQMRCIFVNKFNQMGVFERFIITSSRNAYRKGIAFERMNILTLLQLTGYYNELFSIGIRLEEVIEWFFEIYLSNEFNVQNFKVSMPSTNSTFLEKCTNIMPAMEFVLKQFSLFVQEGKIDFELLEISSEHLIYKAIPSIVSKKYVYGVGDEYKYVTFLLFSDQSGLGYNEKSKKSYDSYYELLCNEKVNLNEYADYCITDVKWLVDNKYLSTDNNGYIILSNKPLILILKDLYNNEVVSYWRYSQSERTIIDCLADKNMVEFEDLLFSRPEQDYINYYLNKSQFNNGLDLRNKYSHTQPNIGDDEKIHRQNYMIFLRLFILSVIKINDDFCLAYDNNLIDDVV</sequence>
<organism evidence="1 2">
    <name type="scientific">Vallitalea pronyensis</name>
    <dbReference type="NCBI Taxonomy" id="1348613"/>
    <lineage>
        <taxon>Bacteria</taxon>
        <taxon>Bacillati</taxon>
        <taxon>Bacillota</taxon>
        <taxon>Clostridia</taxon>
        <taxon>Lachnospirales</taxon>
        <taxon>Vallitaleaceae</taxon>
        <taxon>Vallitalea</taxon>
    </lineage>
</organism>
<dbReference type="Proteomes" id="UP000683246">
    <property type="component" value="Chromosome"/>
</dbReference>
<name>A0A8J8MFS4_9FIRM</name>
<accession>A0A8J8MFS4</accession>
<gene>
    <name evidence="1" type="ORF">HZI73_00290</name>
</gene>
<dbReference type="KEGG" id="vpy:HZI73_00290"/>
<keyword evidence="2" id="KW-1185">Reference proteome</keyword>
<evidence type="ECO:0000313" key="1">
    <source>
        <dbReference type="EMBL" id="QUI20840.1"/>
    </source>
</evidence>
<protein>
    <submittedName>
        <fullName evidence="1">Uncharacterized protein</fullName>
    </submittedName>
</protein>
<dbReference type="RefSeq" id="WP_212696298.1">
    <property type="nucleotide sequence ID" value="NZ_CP058649.1"/>
</dbReference>
<dbReference type="EMBL" id="CP058649">
    <property type="protein sequence ID" value="QUI20840.1"/>
    <property type="molecule type" value="Genomic_DNA"/>
</dbReference>
<proteinExistence type="predicted"/>